<evidence type="ECO:0000313" key="2">
    <source>
        <dbReference type="EMBL" id="KOO31624.1"/>
    </source>
</evidence>
<dbReference type="EMBL" id="JWZX01001974">
    <property type="protein sequence ID" value="KOO31624.1"/>
    <property type="molecule type" value="Genomic_DNA"/>
</dbReference>
<gene>
    <name evidence="2" type="ORF">Ctob_011226</name>
</gene>
<accession>A0A0M0JYI1</accession>
<protein>
    <submittedName>
        <fullName evidence="2">Uncharacterized protein</fullName>
    </submittedName>
</protein>
<dbReference type="Proteomes" id="UP000037460">
    <property type="component" value="Unassembled WGS sequence"/>
</dbReference>
<dbReference type="AlphaFoldDB" id="A0A0M0JYI1"/>
<feature type="compositionally biased region" description="Acidic residues" evidence="1">
    <location>
        <begin position="25"/>
        <end position="37"/>
    </location>
</feature>
<name>A0A0M0JYI1_9EUKA</name>
<feature type="region of interest" description="Disordered" evidence="1">
    <location>
        <begin position="25"/>
        <end position="46"/>
    </location>
</feature>
<evidence type="ECO:0000313" key="3">
    <source>
        <dbReference type="Proteomes" id="UP000037460"/>
    </source>
</evidence>
<proteinExistence type="predicted"/>
<feature type="region of interest" description="Disordered" evidence="1">
    <location>
        <begin position="246"/>
        <end position="293"/>
    </location>
</feature>
<feature type="region of interest" description="Disordered" evidence="1">
    <location>
        <begin position="99"/>
        <end position="134"/>
    </location>
</feature>
<evidence type="ECO:0000256" key="1">
    <source>
        <dbReference type="SAM" id="MobiDB-lite"/>
    </source>
</evidence>
<feature type="compositionally biased region" description="Basic and acidic residues" evidence="1">
    <location>
        <begin position="253"/>
        <end position="292"/>
    </location>
</feature>
<comment type="caution">
    <text evidence="2">The sequence shown here is derived from an EMBL/GenBank/DDBJ whole genome shotgun (WGS) entry which is preliminary data.</text>
</comment>
<feature type="compositionally biased region" description="Polar residues" evidence="1">
    <location>
        <begin position="99"/>
        <end position="119"/>
    </location>
</feature>
<keyword evidence="3" id="KW-1185">Reference proteome</keyword>
<sequence>MREQLKVDPDDEDGSIIIGLINDEFIESSDEEGEDEGEQQHAQNSEIMDAVVYVDEAFDEDFDDSLEILPQLNAIMDSEQRQASISSLPGSDVMVSELTSQQTDSDARTVSTSPMTTLSVDDHRSVPDTSEVGATEVSAPPALQRTTSVAMEALFNLSERGREQVELELASHGVLVQQHDEHQRIMLIEQVEVRSNSSDSDSENEAVVLTAAPADDNVANTRAQASIWLSISRYWANGSWRADSAVVGGSSLEPRRSTSTERHDRDEPDDRRVARREERERSHSPDRNDFTHAVRGALQMALSRTQKK</sequence>
<organism evidence="2 3">
    <name type="scientific">Chrysochromulina tobinii</name>
    <dbReference type="NCBI Taxonomy" id="1460289"/>
    <lineage>
        <taxon>Eukaryota</taxon>
        <taxon>Haptista</taxon>
        <taxon>Haptophyta</taxon>
        <taxon>Prymnesiophyceae</taxon>
        <taxon>Prymnesiales</taxon>
        <taxon>Chrysochromulinaceae</taxon>
        <taxon>Chrysochromulina</taxon>
    </lineage>
</organism>
<reference evidence="3" key="1">
    <citation type="journal article" date="2015" name="PLoS Genet.">
        <title>Genome Sequence and Transcriptome Analyses of Chrysochromulina tobin: Metabolic Tools for Enhanced Algal Fitness in the Prominent Order Prymnesiales (Haptophyceae).</title>
        <authorList>
            <person name="Hovde B.T."/>
            <person name="Deodato C.R."/>
            <person name="Hunsperger H.M."/>
            <person name="Ryken S.A."/>
            <person name="Yost W."/>
            <person name="Jha R.K."/>
            <person name="Patterson J."/>
            <person name="Monnat R.J. Jr."/>
            <person name="Barlow S.B."/>
            <person name="Starkenburg S.R."/>
            <person name="Cattolico R.A."/>
        </authorList>
    </citation>
    <scope>NUCLEOTIDE SEQUENCE</scope>
    <source>
        <strain evidence="3">CCMP291</strain>
    </source>
</reference>